<evidence type="ECO:0000256" key="1">
    <source>
        <dbReference type="SAM" id="MobiDB-lite"/>
    </source>
</evidence>
<proteinExistence type="predicted"/>
<dbReference type="EMBL" id="CYKH01001475">
    <property type="protein sequence ID" value="CUG87217.1"/>
    <property type="molecule type" value="Genomic_DNA"/>
</dbReference>
<protein>
    <submittedName>
        <fullName evidence="3">Expression site-associated gene 8 (ESAG8)-associated protein-like, putative</fullName>
    </submittedName>
</protein>
<dbReference type="Pfam" id="PF04468">
    <property type="entry name" value="PSP1"/>
    <property type="match status" value="1"/>
</dbReference>
<feature type="region of interest" description="Disordered" evidence="1">
    <location>
        <begin position="61"/>
        <end position="95"/>
    </location>
</feature>
<evidence type="ECO:0000259" key="2">
    <source>
        <dbReference type="PROSITE" id="PS51411"/>
    </source>
</evidence>
<name>A0A0S4JAP2_BODSA</name>
<dbReference type="Proteomes" id="UP000051952">
    <property type="component" value="Unassembled WGS sequence"/>
</dbReference>
<dbReference type="VEuPathDB" id="TriTrypDB:BSAL_09215"/>
<dbReference type="AlphaFoldDB" id="A0A0S4JAP2"/>
<feature type="compositionally biased region" description="Low complexity" evidence="1">
    <location>
        <begin position="246"/>
        <end position="281"/>
    </location>
</feature>
<gene>
    <name evidence="3" type="ORF">BSAL_09215</name>
</gene>
<sequence length="498" mass="54040">MFDFQFSHAPSDSNRHQATFSNVSPWTTAPTATSDAVSSPFFSHDFSGAFTDLTNDMGWGGRQEGGKHRSAVALPAAQDSASETESGSERSLHESPIAIPVTAAATASSADMLVKGDFLCASKLLQLAANSTGSIDQGFNHTARTSATSMTMDVRDDLDSPSRQSTPMSVANAVLYGTDDSPPIDKYQQRHHSVGRSLQREYSSFCVSAGESRDTTPVSPTHGAVDSYYQPHTQGTTNFGSMFTTQTQQQLMQSHRSQSLQRSGSVSSTTAGTTTQQQHQHQPIEEPSAAYFQQQSPVDSCARRAVRSHHVPTVVAAQKPTIVELASQQTCVLVLEFKMGRKLRCRCDVAEYVATPASAVGQYFIASVDSSGLDDAGVCTAVVPLSDRHTLHRAFGHSDQATILRVANAADCNLINDELPEMEEAALVCCHDLIHFLHLPFVCVDAEYSFDKKGCKVFYALAPQACTSIVPNVSRLQRELSCKMKCKMILEQVRQQQN</sequence>
<feature type="region of interest" description="Disordered" evidence="1">
    <location>
        <begin position="246"/>
        <end position="284"/>
    </location>
</feature>
<reference evidence="4" key="1">
    <citation type="submission" date="2015-09" db="EMBL/GenBank/DDBJ databases">
        <authorList>
            <consortium name="Pathogen Informatics"/>
        </authorList>
    </citation>
    <scope>NUCLEOTIDE SEQUENCE [LARGE SCALE GENOMIC DNA]</scope>
    <source>
        <strain evidence="4">Lake Konstanz</strain>
    </source>
</reference>
<accession>A0A0S4JAP2</accession>
<evidence type="ECO:0000313" key="3">
    <source>
        <dbReference type="EMBL" id="CUG87217.1"/>
    </source>
</evidence>
<dbReference type="PROSITE" id="PS51411">
    <property type="entry name" value="PSP1_C"/>
    <property type="match status" value="1"/>
</dbReference>
<keyword evidence="4" id="KW-1185">Reference proteome</keyword>
<evidence type="ECO:0000313" key="4">
    <source>
        <dbReference type="Proteomes" id="UP000051952"/>
    </source>
</evidence>
<organism evidence="3 4">
    <name type="scientific">Bodo saltans</name>
    <name type="common">Flagellated protozoan</name>
    <dbReference type="NCBI Taxonomy" id="75058"/>
    <lineage>
        <taxon>Eukaryota</taxon>
        <taxon>Discoba</taxon>
        <taxon>Euglenozoa</taxon>
        <taxon>Kinetoplastea</taxon>
        <taxon>Metakinetoplastina</taxon>
        <taxon>Eubodonida</taxon>
        <taxon>Bodonidae</taxon>
        <taxon>Bodo</taxon>
    </lineage>
</organism>
<feature type="domain" description="PSP1 C-terminal" evidence="2">
    <location>
        <begin position="401"/>
        <end position="489"/>
    </location>
</feature>
<dbReference type="InterPro" id="IPR007557">
    <property type="entry name" value="PSP1_C"/>
</dbReference>